<dbReference type="SMART" id="SM00671">
    <property type="entry name" value="SEL1"/>
    <property type="match status" value="2"/>
</dbReference>
<keyword evidence="3" id="KW-0732">Signal</keyword>
<dbReference type="InterPro" id="IPR006597">
    <property type="entry name" value="Sel1-like"/>
</dbReference>
<dbReference type="KEGG" id="samy:DB32_002074"/>
<dbReference type="OrthoDB" id="5483576at2"/>
<evidence type="ECO:0000313" key="5">
    <source>
        <dbReference type="Proteomes" id="UP000034883"/>
    </source>
</evidence>
<evidence type="ECO:0000313" key="4">
    <source>
        <dbReference type="EMBL" id="AKF04925.1"/>
    </source>
</evidence>
<feature type="signal peptide" evidence="3">
    <location>
        <begin position="1"/>
        <end position="17"/>
    </location>
</feature>
<keyword evidence="5" id="KW-1185">Reference proteome</keyword>
<evidence type="ECO:0000256" key="1">
    <source>
        <dbReference type="ARBA" id="ARBA00008486"/>
    </source>
</evidence>
<dbReference type="RefSeq" id="WP_053232217.1">
    <property type="nucleotide sequence ID" value="NZ_CP011125.1"/>
</dbReference>
<dbReference type="Proteomes" id="UP000034883">
    <property type="component" value="Chromosome"/>
</dbReference>
<evidence type="ECO:0000256" key="2">
    <source>
        <dbReference type="ARBA" id="ARBA00022737"/>
    </source>
</evidence>
<sequence length="558" mass="59131">MRSAGAFGAWWITVTCALGCGATATSSGGAEGTTAASQPNRAVVTRCDVPHAPAPIEFEEGMRAAASGDVENSRRLLAVACDSGNPCACTEIGESFVDPADGARDVQRGALLLERGCAGGDIWGCYALGSAIFRFIPDRIEHARDLFEDACEDGVPEACLEIGRFRMTGVDGDRSALDALQFYERACREGVQHACVVLGEAFAEGVGTPRDPKRAAELLTWACEEADVAHACTAWAQHLDVEDEQRSALLRRGCDGGDPVACDALDPDAARRGGEPALRALAARVPSARPVENGSAEIEATIGGVVDLSALGLRPSCVGFVDAEPDAVLSVPEGSSELHVGVRAAADAILAIRDPAGRWLCADDGVAGDYDPSIAIGDPVQGDYLVWAGTLDREPNIPARLLVAAIAPVVVAPPATYESLPEPTPETITMPDARLRHYQLDVTAMPGMTGRVRVDGNEVWAFESRGGHATLDDIQCALQPGRHVIDVEVVQRGRDARLLGGATNLLTVSLHGAMRRSLLTEDESRLHRLEWTPEGPGRRQLVLEVERRQAGDRSTCEE</sequence>
<protein>
    <submittedName>
        <fullName evidence="4">Uncharacterized protein</fullName>
    </submittedName>
</protein>
<dbReference type="InterPro" id="IPR011990">
    <property type="entry name" value="TPR-like_helical_dom_sf"/>
</dbReference>
<dbReference type="AlphaFoldDB" id="A0A0F6W1A0"/>
<dbReference type="Gene3D" id="1.25.40.10">
    <property type="entry name" value="Tetratricopeptide repeat domain"/>
    <property type="match status" value="1"/>
</dbReference>
<accession>A0A0F6W1A0</accession>
<feature type="chain" id="PRO_5039937703" evidence="3">
    <location>
        <begin position="18"/>
        <end position="558"/>
    </location>
</feature>
<gene>
    <name evidence="4" type="ORF">DB32_002074</name>
</gene>
<keyword evidence="2" id="KW-0677">Repeat</keyword>
<dbReference type="PANTHER" id="PTHR13891">
    <property type="entry name" value="CYTOCHROME C OXIDASE ASSEMBLY FACTOR 7"/>
    <property type="match status" value="1"/>
</dbReference>
<reference evidence="4 5" key="1">
    <citation type="submission" date="2015-03" db="EMBL/GenBank/DDBJ databases">
        <title>Genome assembly of Sandaracinus amylolyticus DSM 53668.</title>
        <authorList>
            <person name="Sharma G."/>
            <person name="Subramanian S."/>
        </authorList>
    </citation>
    <scope>NUCLEOTIDE SEQUENCE [LARGE SCALE GENOMIC DNA]</scope>
    <source>
        <strain evidence="4 5">DSM 53668</strain>
    </source>
</reference>
<dbReference type="EMBL" id="CP011125">
    <property type="protein sequence ID" value="AKF04925.1"/>
    <property type="molecule type" value="Genomic_DNA"/>
</dbReference>
<dbReference type="Pfam" id="PF08238">
    <property type="entry name" value="Sel1"/>
    <property type="match status" value="2"/>
</dbReference>
<comment type="similarity">
    <text evidence="1">Belongs to the hcp beta-lactamase family.</text>
</comment>
<dbReference type="SUPFAM" id="SSF81901">
    <property type="entry name" value="HCP-like"/>
    <property type="match status" value="1"/>
</dbReference>
<dbReference type="STRING" id="927083.DB32_002074"/>
<dbReference type="InterPro" id="IPR040239">
    <property type="entry name" value="HcpB-like"/>
</dbReference>
<proteinExistence type="inferred from homology"/>
<evidence type="ECO:0000256" key="3">
    <source>
        <dbReference type="SAM" id="SignalP"/>
    </source>
</evidence>
<name>A0A0F6W1A0_9BACT</name>
<dbReference type="PANTHER" id="PTHR13891:SF1">
    <property type="entry name" value="CYTOCHROME C OXIDASE ASSEMBLY FACTOR 7"/>
    <property type="match status" value="1"/>
</dbReference>
<organism evidence="4 5">
    <name type="scientific">Sandaracinus amylolyticus</name>
    <dbReference type="NCBI Taxonomy" id="927083"/>
    <lineage>
        <taxon>Bacteria</taxon>
        <taxon>Pseudomonadati</taxon>
        <taxon>Myxococcota</taxon>
        <taxon>Polyangia</taxon>
        <taxon>Polyangiales</taxon>
        <taxon>Sandaracinaceae</taxon>
        <taxon>Sandaracinus</taxon>
    </lineage>
</organism>